<keyword evidence="1" id="KW-1133">Transmembrane helix</keyword>
<gene>
    <name evidence="2" type="ORF">GR328_12065</name>
</gene>
<evidence type="ECO:0000313" key="2">
    <source>
        <dbReference type="EMBL" id="MXQ12191.1"/>
    </source>
</evidence>
<proteinExistence type="predicted"/>
<comment type="caution">
    <text evidence="2">The sequence shown here is derived from an EMBL/GenBank/DDBJ whole genome shotgun (WGS) entry which is preliminary data.</text>
</comment>
<reference evidence="2 3" key="2">
    <citation type="submission" date="2020-01" db="EMBL/GenBank/DDBJ databases">
        <title>Microvirga sp. nov., an arsenate reduction bacterium isolated from Tibet hotspring sediments.</title>
        <authorList>
            <person name="Xian W.-D."/>
            <person name="Li W.-J."/>
        </authorList>
    </citation>
    <scope>NUCLEOTIDE SEQUENCE [LARGE SCALE GENOMIC DNA]</scope>
    <source>
        <strain evidence="2 3">KCTC 23863</strain>
    </source>
</reference>
<dbReference type="Proteomes" id="UP000436483">
    <property type="component" value="Unassembled WGS sequence"/>
</dbReference>
<dbReference type="AlphaFoldDB" id="A0A7X3MS22"/>
<keyword evidence="3" id="KW-1185">Reference proteome</keyword>
<sequence length="192" mass="20158">MELAGRRRRSRGRIAAWTFAALMLLLPLFAMQVTDEVKWDAADFAIFGAMLAAACGTFELAARMTGDAQYRAAVGMAVVAAFTLVWINLAVGIIGSEDDPANLMYGGVLAVAMIGAVIARFRPHGMARALAATALAQALVGAIALAAGLGAAAPSFPEAVVFLTGLFASLWLISAWLFRKAARDARWRSAVG</sequence>
<feature type="transmembrane region" description="Helical" evidence="1">
    <location>
        <begin position="101"/>
        <end position="119"/>
    </location>
</feature>
<evidence type="ECO:0000313" key="3">
    <source>
        <dbReference type="Proteomes" id="UP000436483"/>
    </source>
</evidence>
<evidence type="ECO:0000256" key="1">
    <source>
        <dbReference type="SAM" id="Phobius"/>
    </source>
</evidence>
<feature type="transmembrane region" description="Helical" evidence="1">
    <location>
        <begin position="74"/>
        <end position="95"/>
    </location>
</feature>
<feature type="transmembrane region" description="Helical" evidence="1">
    <location>
        <begin position="131"/>
        <end position="153"/>
    </location>
</feature>
<organism evidence="2 3">
    <name type="scientific">Microvirga makkahensis</name>
    <dbReference type="NCBI Taxonomy" id="1128670"/>
    <lineage>
        <taxon>Bacteria</taxon>
        <taxon>Pseudomonadati</taxon>
        <taxon>Pseudomonadota</taxon>
        <taxon>Alphaproteobacteria</taxon>
        <taxon>Hyphomicrobiales</taxon>
        <taxon>Methylobacteriaceae</taxon>
        <taxon>Microvirga</taxon>
    </lineage>
</organism>
<protein>
    <submittedName>
        <fullName evidence="2">Uncharacterized protein</fullName>
    </submittedName>
</protein>
<keyword evidence="1" id="KW-0812">Transmembrane</keyword>
<accession>A0A7X3MS22</accession>
<feature type="transmembrane region" description="Helical" evidence="1">
    <location>
        <begin position="159"/>
        <end position="178"/>
    </location>
</feature>
<dbReference type="RefSeq" id="WP_425487031.1">
    <property type="nucleotide sequence ID" value="NZ_WURB01000007.1"/>
</dbReference>
<name>A0A7X3MS22_9HYPH</name>
<dbReference type="EMBL" id="WURB01000007">
    <property type="protein sequence ID" value="MXQ12191.1"/>
    <property type="molecule type" value="Genomic_DNA"/>
</dbReference>
<feature type="transmembrane region" description="Helical" evidence="1">
    <location>
        <begin position="12"/>
        <end position="32"/>
    </location>
</feature>
<keyword evidence="1" id="KW-0472">Membrane</keyword>
<reference evidence="2 3" key="1">
    <citation type="submission" date="2019-12" db="EMBL/GenBank/DDBJ databases">
        <authorList>
            <person name="Yuan C.-G."/>
        </authorList>
    </citation>
    <scope>NUCLEOTIDE SEQUENCE [LARGE SCALE GENOMIC DNA]</scope>
    <source>
        <strain evidence="2 3">KCTC 23863</strain>
    </source>
</reference>
<feature type="transmembrane region" description="Helical" evidence="1">
    <location>
        <begin position="44"/>
        <end position="62"/>
    </location>
</feature>